<accession>A0A0G1DKC0</accession>
<evidence type="ECO:0000313" key="1">
    <source>
        <dbReference type="EMBL" id="KKS98300.1"/>
    </source>
</evidence>
<reference evidence="1 2" key="1">
    <citation type="journal article" date="2015" name="Nature">
        <title>rRNA introns, odd ribosomes, and small enigmatic genomes across a large radiation of phyla.</title>
        <authorList>
            <person name="Brown C.T."/>
            <person name="Hug L.A."/>
            <person name="Thomas B.C."/>
            <person name="Sharon I."/>
            <person name="Castelle C.J."/>
            <person name="Singh A."/>
            <person name="Wilkins M.J."/>
            <person name="Williams K.H."/>
            <person name="Banfield J.F."/>
        </authorList>
    </citation>
    <scope>NUCLEOTIDE SEQUENCE [LARGE SCALE GENOMIC DNA]</scope>
</reference>
<comment type="caution">
    <text evidence="1">The sequence shown here is derived from an EMBL/GenBank/DDBJ whole genome shotgun (WGS) entry which is preliminary data.</text>
</comment>
<organism evidence="1 2">
    <name type="scientific">Candidatus Gottesmanbacteria bacterium GW2011_GWA2_43_14</name>
    <dbReference type="NCBI Taxonomy" id="1618443"/>
    <lineage>
        <taxon>Bacteria</taxon>
        <taxon>Candidatus Gottesmaniibacteriota</taxon>
    </lineage>
</organism>
<dbReference type="Proteomes" id="UP000034894">
    <property type="component" value="Unassembled WGS sequence"/>
</dbReference>
<proteinExistence type="predicted"/>
<name>A0A0G1DKC0_9BACT</name>
<dbReference type="AlphaFoldDB" id="A0A0G1DKC0"/>
<gene>
    <name evidence="1" type="ORF">UV73_C0002G0014</name>
</gene>
<protein>
    <submittedName>
        <fullName evidence="1">Uncharacterized protein</fullName>
    </submittedName>
</protein>
<dbReference type="EMBL" id="LCFP01000002">
    <property type="protein sequence ID" value="KKS98300.1"/>
    <property type="molecule type" value="Genomic_DNA"/>
</dbReference>
<evidence type="ECO:0000313" key="2">
    <source>
        <dbReference type="Proteomes" id="UP000034894"/>
    </source>
</evidence>
<sequence>MDIRPAIIQNNLSNLYQSIDKFNRLSPIDGTKTKNIGETYGQDRLIQGFETNLRFHGFTSLPQALRINKVEDSDLKGLEYEGAIIVYEERLKDESTRNFTFYNQKGPENIKATFNVLNMTNGENADGILTKDGKWFLRIITSSGDTYVLQVEQEIKR</sequence>